<accession>A0A0E4GC61</accession>
<gene>
    <name evidence="1" type="ORF">2479</name>
</gene>
<evidence type="ECO:0000313" key="1">
    <source>
        <dbReference type="EMBL" id="CFY04622.1"/>
    </source>
</evidence>
<dbReference type="Proteomes" id="UP000045545">
    <property type="component" value="Unassembled WGS sequence"/>
</dbReference>
<proteinExistence type="predicted"/>
<evidence type="ECO:0000313" key="2">
    <source>
        <dbReference type="Proteomes" id="UP000045545"/>
    </source>
</evidence>
<sequence>MPEILDLIEAAQQGNERAMENLSGTPKAH</sequence>
<organism evidence="1 2">
    <name type="scientific">Syntrophomonas zehnderi OL-4</name>
    <dbReference type="NCBI Taxonomy" id="690567"/>
    <lineage>
        <taxon>Bacteria</taxon>
        <taxon>Bacillati</taxon>
        <taxon>Bacillota</taxon>
        <taxon>Clostridia</taxon>
        <taxon>Eubacteriales</taxon>
        <taxon>Syntrophomonadaceae</taxon>
        <taxon>Syntrophomonas</taxon>
    </lineage>
</organism>
<dbReference type="AlphaFoldDB" id="A0A0E4GC61"/>
<keyword evidence="2" id="KW-1185">Reference proteome</keyword>
<protein>
    <submittedName>
        <fullName evidence="1">Uncharacterized</fullName>
    </submittedName>
</protein>
<name>A0A0E4GC61_9FIRM</name>
<dbReference type="EMBL" id="CGIH01000049">
    <property type="protein sequence ID" value="CFY04622.1"/>
    <property type="molecule type" value="Genomic_DNA"/>
</dbReference>
<reference evidence="1 2" key="1">
    <citation type="submission" date="2015-03" db="EMBL/GenBank/DDBJ databases">
        <authorList>
            <person name="Murphy D."/>
        </authorList>
    </citation>
    <scope>NUCLEOTIDE SEQUENCE [LARGE SCALE GENOMIC DNA]</scope>
    <source>
        <strain evidence="1 2">OL-4</strain>
    </source>
</reference>